<keyword evidence="2" id="KW-0012">Acyltransferase</keyword>
<dbReference type="Gene3D" id="3.40.630.30">
    <property type="match status" value="1"/>
</dbReference>
<evidence type="ECO:0000313" key="5">
    <source>
        <dbReference type="Proteomes" id="UP000789342"/>
    </source>
</evidence>
<organism evidence="4 5">
    <name type="scientific">Acaulospora morrowiae</name>
    <dbReference type="NCBI Taxonomy" id="94023"/>
    <lineage>
        <taxon>Eukaryota</taxon>
        <taxon>Fungi</taxon>
        <taxon>Fungi incertae sedis</taxon>
        <taxon>Mucoromycota</taxon>
        <taxon>Glomeromycotina</taxon>
        <taxon>Glomeromycetes</taxon>
        <taxon>Diversisporales</taxon>
        <taxon>Acaulosporaceae</taxon>
        <taxon>Acaulospora</taxon>
    </lineage>
</organism>
<dbReference type="OrthoDB" id="447510at2759"/>
<feature type="domain" description="N-acetyltransferase" evidence="3">
    <location>
        <begin position="1"/>
        <end position="109"/>
    </location>
</feature>
<sequence>MEFPPQTLEVLSDTISVITSHDFVFSREKSSQIKHQHLFAIIDAMGEASTKAQGLSKVITTAEKLKESSHRLYIIKDTQSTKVIGILKVGKKKLFIVVGILSRTDSLDQ</sequence>
<evidence type="ECO:0000256" key="2">
    <source>
        <dbReference type="ARBA" id="ARBA00023315"/>
    </source>
</evidence>
<name>A0A9N9NXR8_9GLOM</name>
<evidence type="ECO:0000256" key="1">
    <source>
        <dbReference type="ARBA" id="ARBA00022679"/>
    </source>
</evidence>
<dbReference type="Pfam" id="PF05301">
    <property type="entry name" value="Acetyltransf_16"/>
    <property type="match status" value="1"/>
</dbReference>
<dbReference type="GO" id="GO:0019799">
    <property type="term" value="F:tubulin N-acetyltransferase activity"/>
    <property type="evidence" value="ECO:0007669"/>
    <property type="project" value="InterPro"/>
</dbReference>
<dbReference type="PROSITE" id="PS51730">
    <property type="entry name" value="GNAT_ATAT"/>
    <property type="match status" value="1"/>
</dbReference>
<dbReference type="EMBL" id="CAJVPV010043807">
    <property type="protein sequence ID" value="CAG8766380.1"/>
    <property type="molecule type" value="Genomic_DNA"/>
</dbReference>
<protein>
    <submittedName>
        <fullName evidence="4">11173_t:CDS:1</fullName>
    </submittedName>
</protein>
<proteinExistence type="predicted"/>
<comment type="caution">
    <text evidence="4">The sequence shown here is derived from an EMBL/GenBank/DDBJ whole genome shotgun (WGS) entry which is preliminary data.</text>
</comment>
<dbReference type="GO" id="GO:0005874">
    <property type="term" value="C:microtubule"/>
    <property type="evidence" value="ECO:0007669"/>
    <property type="project" value="InterPro"/>
</dbReference>
<dbReference type="AlphaFoldDB" id="A0A9N9NXR8"/>
<gene>
    <name evidence="4" type="ORF">AMORRO_LOCUS16303</name>
</gene>
<keyword evidence="1" id="KW-0808">Transferase</keyword>
<reference evidence="4" key="1">
    <citation type="submission" date="2021-06" db="EMBL/GenBank/DDBJ databases">
        <authorList>
            <person name="Kallberg Y."/>
            <person name="Tangrot J."/>
            <person name="Rosling A."/>
        </authorList>
    </citation>
    <scope>NUCLEOTIDE SEQUENCE</scope>
    <source>
        <strain evidence="4">CL551</strain>
    </source>
</reference>
<feature type="non-terminal residue" evidence="4">
    <location>
        <position position="109"/>
    </location>
</feature>
<dbReference type="InterPro" id="IPR038746">
    <property type="entry name" value="Atat"/>
</dbReference>
<evidence type="ECO:0000259" key="3">
    <source>
        <dbReference type="PROSITE" id="PS51730"/>
    </source>
</evidence>
<keyword evidence="5" id="KW-1185">Reference proteome</keyword>
<dbReference type="InterPro" id="IPR007965">
    <property type="entry name" value="GNAT_ATAT"/>
</dbReference>
<dbReference type="Proteomes" id="UP000789342">
    <property type="component" value="Unassembled WGS sequence"/>
</dbReference>
<evidence type="ECO:0000313" key="4">
    <source>
        <dbReference type="EMBL" id="CAG8766380.1"/>
    </source>
</evidence>
<dbReference type="PANTHER" id="PTHR12327:SF0">
    <property type="entry name" value="ALPHA-TUBULIN N-ACETYLTRANSFERASE 1"/>
    <property type="match status" value="1"/>
</dbReference>
<dbReference type="PANTHER" id="PTHR12327">
    <property type="entry name" value="ALPHA-TUBULIN N-ACETYLTRANSFERASE 1"/>
    <property type="match status" value="1"/>
</dbReference>
<accession>A0A9N9NXR8</accession>